<dbReference type="PROSITE" id="PS50056">
    <property type="entry name" value="TYR_PHOSPHATASE_2"/>
    <property type="match status" value="1"/>
</dbReference>
<dbReference type="Gene3D" id="3.90.190.10">
    <property type="entry name" value="Protein tyrosine phosphatase superfamily"/>
    <property type="match status" value="1"/>
</dbReference>
<proteinExistence type="predicted"/>
<dbReference type="Pfam" id="PF22785">
    <property type="entry name" value="Tc-R-P"/>
    <property type="match status" value="1"/>
</dbReference>
<dbReference type="AlphaFoldDB" id="A0A2T3QMA0"/>
<gene>
    <name evidence="2" type="ORF">NCTC11647_01100</name>
</gene>
<dbReference type="FunFam" id="3.90.190.10:FF:000157">
    <property type="entry name" value="Protein-tyrosine phosphatase"/>
    <property type="match status" value="1"/>
</dbReference>
<dbReference type="InterPro" id="IPR000387">
    <property type="entry name" value="Tyr_Pase_dom"/>
</dbReference>
<dbReference type="OrthoDB" id="9806482at2"/>
<evidence type="ECO:0000313" key="2">
    <source>
        <dbReference type="EMBL" id="SPY28014.1"/>
    </source>
</evidence>
<evidence type="ECO:0000313" key="3">
    <source>
        <dbReference type="Proteomes" id="UP000251647"/>
    </source>
</evidence>
<evidence type="ECO:0000259" key="1">
    <source>
        <dbReference type="PROSITE" id="PS50056"/>
    </source>
</evidence>
<dbReference type="InterPro" id="IPR050561">
    <property type="entry name" value="PTP"/>
</dbReference>
<dbReference type="EMBL" id="UATL01000001">
    <property type="protein sequence ID" value="SPY28014.1"/>
    <property type="molecule type" value="Genomic_DNA"/>
</dbReference>
<sequence length="167" mass="18377">MEHPVWFLPVDKAKGQLVLTPCPGTKGVSLDASLQQLKQQGVKAIVTALSQAELESKGVGLLGEKAQELGMKWFSLPIDDDAVPDEHFVTQWQAVSSQLHQVIENQDNVMLHCMGGSGRTGLLAAHLLLEYGWNIDTIIEQVQALRPNAFTLADQQHYVQQLANVKQ</sequence>
<dbReference type="SUPFAM" id="SSF52799">
    <property type="entry name" value="(Phosphotyrosine protein) phosphatases II"/>
    <property type="match status" value="1"/>
</dbReference>
<name>A0A2T3QMA0_PHODM</name>
<organism evidence="2 3">
    <name type="scientific">Photobacterium damselae</name>
    <dbReference type="NCBI Taxonomy" id="38293"/>
    <lineage>
        <taxon>Bacteria</taxon>
        <taxon>Pseudomonadati</taxon>
        <taxon>Pseudomonadota</taxon>
        <taxon>Gammaproteobacteria</taxon>
        <taxon>Vibrionales</taxon>
        <taxon>Vibrionaceae</taxon>
        <taxon>Photobacterium</taxon>
    </lineage>
</organism>
<dbReference type="InterPro" id="IPR029021">
    <property type="entry name" value="Prot-tyrosine_phosphatase-like"/>
</dbReference>
<dbReference type="PANTHER" id="PTHR23339">
    <property type="entry name" value="TYROSINE SPECIFIC PROTEIN PHOSPHATASE AND DUAL SPECIFICITY PROTEIN PHOSPHATASE"/>
    <property type="match status" value="1"/>
</dbReference>
<reference evidence="2 3" key="1">
    <citation type="submission" date="2018-06" db="EMBL/GenBank/DDBJ databases">
        <authorList>
            <consortium name="Pathogen Informatics"/>
            <person name="Doyle S."/>
        </authorList>
    </citation>
    <scope>NUCLEOTIDE SEQUENCE [LARGE SCALE GENOMIC DNA]</scope>
    <source>
        <strain evidence="2 3">NCTC11647</strain>
    </source>
</reference>
<dbReference type="CDD" id="cd14505">
    <property type="entry name" value="CDKN3-like"/>
    <property type="match status" value="1"/>
</dbReference>
<dbReference type="RefSeq" id="WP_036764008.1">
    <property type="nucleotide sequence ID" value="NZ_PYOG01000005.1"/>
</dbReference>
<dbReference type="Proteomes" id="UP000251647">
    <property type="component" value="Unassembled WGS sequence"/>
</dbReference>
<dbReference type="InterPro" id="IPR016130">
    <property type="entry name" value="Tyr_Pase_AS"/>
</dbReference>
<dbReference type="PROSITE" id="PS00383">
    <property type="entry name" value="TYR_PHOSPHATASE_1"/>
    <property type="match status" value="1"/>
</dbReference>
<accession>A0A2T3QMA0</accession>
<protein>
    <submittedName>
        <fullName evidence="2">Protein tyrosine/serine phosphatase</fullName>
    </submittedName>
</protein>
<feature type="domain" description="Tyrosine specific protein phosphatases" evidence="1">
    <location>
        <begin position="86"/>
        <end position="157"/>
    </location>
</feature>